<evidence type="ECO:0000313" key="2">
    <source>
        <dbReference type="Proteomes" id="UP001108089"/>
    </source>
</evidence>
<sequence length="136" mass="15323">MTISPNLATDILIHAARQTVACHEWVDDRLGDHGVCDDLPDETEALAGRTADLRRAVHEFTHYSDRRPVAAVEIIDGHTHVHYTFEAIIEQPGERLLFTSRRPADPDEPDRGHYRVYADDRAATLRVEAYGPLELA</sequence>
<accession>A0ABS9DIM0</accession>
<evidence type="ECO:0008006" key="3">
    <source>
        <dbReference type="Google" id="ProtNLM"/>
    </source>
</evidence>
<name>A0ABS9DIM0_9ACTN</name>
<dbReference type="Proteomes" id="UP001108089">
    <property type="component" value="Unassembled WGS sequence"/>
</dbReference>
<comment type="caution">
    <text evidence="1">The sequence shown here is derived from an EMBL/GenBank/DDBJ whole genome shotgun (WGS) entry which is preliminary data.</text>
</comment>
<reference evidence="1" key="1">
    <citation type="submission" date="2022-01" db="EMBL/GenBank/DDBJ databases">
        <title>Gordonia xiamenensis sp. nov., isolated from surface seawater in Xiamen.</title>
        <authorList>
            <person name="He Y.F."/>
        </authorList>
    </citation>
    <scope>NUCLEOTIDE SEQUENCE</scope>
    <source>
        <strain evidence="1">GW1C4-4</strain>
    </source>
</reference>
<gene>
    <name evidence="1" type="ORF">L1892_11870</name>
</gene>
<proteinExistence type="predicted"/>
<dbReference type="EMBL" id="JAKGCU010000009">
    <property type="protein sequence ID" value="MCF3939072.1"/>
    <property type="molecule type" value="Genomic_DNA"/>
</dbReference>
<organism evidence="1 2">
    <name type="scientific">Gordonia tangerina</name>
    <dbReference type="NCBI Taxonomy" id="2911060"/>
    <lineage>
        <taxon>Bacteria</taxon>
        <taxon>Bacillati</taxon>
        <taxon>Actinomycetota</taxon>
        <taxon>Actinomycetes</taxon>
        <taxon>Mycobacteriales</taxon>
        <taxon>Gordoniaceae</taxon>
        <taxon>Gordonia</taxon>
    </lineage>
</organism>
<keyword evidence="2" id="KW-1185">Reference proteome</keyword>
<dbReference type="RefSeq" id="WP_235723801.1">
    <property type="nucleotide sequence ID" value="NZ_JAKGCU010000009.1"/>
</dbReference>
<evidence type="ECO:0000313" key="1">
    <source>
        <dbReference type="EMBL" id="MCF3939072.1"/>
    </source>
</evidence>
<protein>
    <recommendedName>
        <fullName evidence="3">Polyketide cyclase</fullName>
    </recommendedName>
</protein>